<proteinExistence type="predicted"/>
<accession>A0A212LVT6</accession>
<evidence type="ECO:0000313" key="1">
    <source>
        <dbReference type="EMBL" id="SCM81628.1"/>
    </source>
</evidence>
<gene>
    <name evidence="1" type="ORF">KL86SPO_40112</name>
</gene>
<dbReference type="EMBL" id="FMJE01000004">
    <property type="protein sequence ID" value="SCM81628.1"/>
    <property type="molecule type" value="Genomic_DNA"/>
</dbReference>
<sequence>MLAVAGGGMTPVECSDCLNECQYQQQPKTELTVANELRIDDLGQVMCRQGIVKQETKP</sequence>
<reference evidence="1" key="1">
    <citation type="submission" date="2016-08" db="EMBL/GenBank/DDBJ databases">
        <authorList>
            <person name="Seilhamer J.J."/>
        </authorList>
    </citation>
    <scope>NUCLEOTIDE SEQUENCE</scope>
    <source>
        <strain evidence="1">86</strain>
    </source>
</reference>
<organism evidence="1">
    <name type="scientific">uncultured Sporomusa sp</name>
    <dbReference type="NCBI Taxonomy" id="307249"/>
    <lineage>
        <taxon>Bacteria</taxon>
        <taxon>Bacillati</taxon>
        <taxon>Bacillota</taxon>
        <taxon>Negativicutes</taxon>
        <taxon>Selenomonadales</taxon>
        <taxon>Sporomusaceae</taxon>
        <taxon>Sporomusa</taxon>
        <taxon>environmental samples</taxon>
    </lineage>
</organism>
<name>A0A212LVT6_9FIRM</name>
<dbReference type="AlphaFoldDB" id="A0A212LVT6"/>
<protein>
    <submittedName>
        <fullName evidence="1">Uncharacterized protein</fullName>
    </submittedName>
</protein>